<evidence type="ECO:0000256" key="1">
    <source>
        <dbReference type="SAM" id="MobiDB-lite"/>
    </source>
</evidence>
<feature type="region of interest" description="Disordered" evidence="1">
    <location>
        <begin position="438"/>
        <end position="467"/>
    </location>
</feature>
<keyword evidence="2" id="KW-0472">Membrane</keyword>
<keyword evidence="7" id="KW-1185">Reference proteome</keyword>
<evidence type="ECO:0000256" key="3">
    <source>
        <dbReference type="SAM" id="SignalP"/>
    </source>
</evidence>
<dbReference type="Proteomes" id="UP000475928">
    <property type="component" value="Unassembled WGS sequence"/>
</dbReference>
<comment type="caution">
    <text evidence="6">The sequence shown here is derived from an EMBL/GenBank/DDBJ whole genome shotgun (WGS) entry which is preliminary data.</text>
</comment>
<feature type="region of interest" description="Disordered" evidence="1">
    <location>
        <begin position="635"/>
        <end position="724"/>
    </location>
</feature>
<feature type="chain" id="PRO_5025508307" description="Prealbumin-like fold domain-containing protein" evidence="3">
    <location>
        <begin position="28"/>
        <end position="774"/>
    </location>
</feature>
<feature type="domain" description="Gram-positive pilin subunit D1 N-terminal" evidence="4">
    <location>
        <begin position="60"/>
        <end position="132"/>
    </location>
</feature>
<keyword evidence="2" id="KW-1133">Transmembrane helix</keyword>
<keyword evidence="3" id="KW-0732">Signal</keyword>
<dbReference type="Pfam" id="PF16555">
    <property type="entry name" value="GramPos_pilinD1"/>
    <property type="match status" value="1"/>
</dbReference>
<accession>A0A6A0B977</accession>
<organism evidence="6 7">
    <name type="scientific">Pseudolactococcus insecticola</name>
    <dbReference type="NCBI Taxonomy" id="2709158"/>
    <lineage>
        <taxon>Bacteria</taxon>
        <taxon>Bacillati</taxon>
        <taxon>Bacillota</taxon>
        <taxon>Bacilli</taxon>
        <taxon>Lactobacillales</taxon>
        <taxon>Streptococcaceae</taxon>
        <taxon>Pseudolactococcus</taxon>
    </lineage>
</organism>
<dbReference type="InterPro" id="IPR013783">
    <property type="entry name" value="Ig-like_fold"/>
</dbReference>
<evidence type="ECO:0000313" key="6">
    <source>
        <dbReference type="EMBL" id="GFH40387.1"/>
    </source>
</evidence>
<keyword evidence="2" id="KW-0812">Transmembrane</keyword>
<evidence type="ECO:0000313" key="7">
    <source>
        <dbReference type="Proteomes" id="UP000475928"/>
    </source>
</evidence>
<evidence type="ECO:0000259" key="5">
    <source>
        <dbReference type="Pfam" id="PF17802"/>
    </source>
</evidence>
<dbReference type="InterPro" id="IPR041033">
    <property type="entry name" value="SpaA_PFL_dom_1"/>
</dbReference>
<feature type="signal peptide" evidence="3">
    <location>
        <begin position="1"/>
        <end position="27"/>
    </location>
</feature>
<reference evidence="6 7" key="1">
    <citation type="submission" date="2020-02" db="EMBL/GenBank/DDBJ databases">
        <title>Draft genome sequence of Lactococcus sp. Hs20B0-1.</title>
        <authorList>
            <person name="Noda S."/>
            <person name="Yuki M."/>
            <person name="Ohkuma M."/>
        </authorList>
    </citation>
    <scope>NUCLEOTIDE SEQUENCE [LARGE SCALE GENOMIC DNA]</scope>
    <source>
        <strain evidence="6 7">Hs20B0-1</strain>
    </source>
</reference>
<evidence type="ECO:0008006" key="8">
    <source>
        <dbReference type="Google" id="ProtNLM"/>
    </source>
</evidence>
<sequence length="774" mass="84808">MLQKYKQFIAMLALPLLVILGGMTASAATTDVHLNDLTPNTTVKVYDVTAINDGVKSPETLAEEVADAAAVTTASDVASTVTLENVSAGKHASYLFVEENAVQTAMQPIILSLPQYDQETGQRLSQVELFPKHYALDFTLRFQKHAWNMTTQSDAGALSGADFVLTKKDGSGKTLYLKTSSDGSLTWSDKASDKSLEQFTSDKKGLVSTGDYKLPAGDYTFVETKAPNGYELNHFGDVSVAVAENGEVRYTLPDASGASLTTSDSDAAIYYNYPASQVTFTKWGVKQIQDDNGNVIDSIDVGAQAGFEFLAYRVDEDYNYTWLQADGSFKASEFDDDWNDLSQLSAKRFVSDENGQVTLDLPTGEYYLYEMVAPRASDDADDLGWTQSYMTDVRVVVANDGQVTFYTATFDDDYNLVETAINAADGFKFINWNIWNDTGTDPSDPSEPSTPPTTIPPTTPPSEPEPELELHPVSFTKWGVHQTLDATSGEIIDQYDVGALAGAGFVVYKLDDAGNQYFLQPDHKTWKMSELDADYNDVSMVSAERFISDAAGQVALDLPEGTYYFFETDYPQEENPEKYGNWVGAQYINDVKIEIAADGSYQFTTDEFDADYNEIETTVTDAEDFKYLNYRLFLPDTEGEDPSDPTPEPSTPVPSDPTPEPSTSVPSDPTPEPSTSVPSDPTPEPSTPVPSDSTPEPSTTTSSEVPAVPSDNIDPPAELVPALPEPESFFGEFGEKPEMWLTTGVGCMVIGMMLFIFKRRGQKDHAKDSKNIER</sequence>
<feature type="transmembrane region" description="Helical" evidence="2">
    <location>
        <begin position="739"/>
        <end position="757"/>
    </location>
</feature>
<protein>
    <recommendedName>
        <fullName evidence="8">Prealbumin-like fold domain-containing protein</fullName>
    </recommendedName>
</protein>
<name>A0A6A0B977_9LACT</name>
<dbReference type="RefSeq" id="WP_172355884.1">
    <property type="nucleotide sequence ID" value="NZ_BLLH01000003.1"/>
</dbReference>
<dbReference type="InterPro" id="IPR032364">
    <property type="entry name" value="GramPos_pilinD1_N"/>
</dbReference>
<evidence type="ECO:0000259" key="4">
    <source>
        <dbReference type="Pfam" id="PF16555"/>
    </source>
</evidence>
<feature type="domain" description="SpaA-like prealbumin fold" evidence="5">
    <location>
        <begin position="153"/>
        <end position="251"/>
    </location>
</feature>
<dbReference type="Pfam" id="PF17802">
    <property type="entry name" value="SpaA"/>
    <property type="match status" value="1"/>
</dbReference>
<gene>
    <name evidence="6" type="ORF">Hs20B_07850</name>
</gene>
<feature type="compositionally biased region" description="Pro residues" evidence="1">
    <location>
        <begin position="448"/>
        <end position="463"/>
    </location>
</feature>
<evidence type="ECO:0000256" key="2">
    <source>
        <dbReference type="SAM" id="Phobius"/>
    </source>
</evidence>
<dbReference type="AlphaFoldDB" id="A0A6A0B977"/>
<proteinExistence type="predicted"/>
<dbReference type="Gene3D" id="2.60.40.10">
    <property type="entry name" value="Immunoglobulins"/>
    <property type="match status" value="4"/>
</dbReference>
<feature type="compositionally biased region" description="Pro residues" evidence="1">
    <location>
        <begin position="644"/>
        <end position="660"/>
    </location>
</feature>
<dbReference type="EMBL" id="BLLH01000003">
    <property type="protein sequence ID" value="GFH40387.1"/>
    <property type="molecule type" value="Genomic_DNA"/>
</dbReference>
<feature type="compositionally biased region" description="Low complexity" evidence="1">
    <location>
        <begin position="689"/>
        <end position="724"/>
    </location>
</feature>
<feature type="compositionally biased region" description="Low complexity" evidence="1">
    <location>
        <begin position="661"/>
        <end position="679"/>
    </location>
</feature>